<protein>
    <submittedName>
        <fullName evidence="1">Uncharacterized protein</fullName>
    </submittedName>
</protein>
<keyword evidence="2" id="KW-1185">Reference proteome</keyword>
<evidence type="ECO:0000313" key="1">
    <source>
        <dbReference type="EMBL" id="EME43018.1"/>
    </source>
</evidence>
<proteinExistence type="predicted"/>
<reference evidence="2" key="1">
    <citation type="journal article" date="2012" name="PLoS Genet.">
        <title>The genomes of the fungal plant pathogens Cladosporium fulvum and Dothistroma septosporum reveal adaptation to different hosts and lifestyles but also signatures of common ancestry.</title>
        <authorList>
            <person name="de Wit P.J.G.M."/>
            <person name="van der Burgt A."/>
            <person name="Oekmen B."/>
            <person name="Stergiopoulos I."/>
            <person name="Abd-Elsalam K.A."/>
            <person name="Aerts A.L."/>
            <person name="Bahkali A.H."/>
            <person name="Beenen H.G."/>
            <person name="Chettri P."/>
            <person name="Cox M.P."/>
            <person name="Datema E."/>
            <person name="de Vries R.P."/>
            <person name="Dhillon B."/>
            <person name="Ganley A.R."/>
            <person name="Griffiths S.A."/>
            <person name="Guo Y."/>
            <person name="Hamelin R.C."/>
            <person name="Henrissat B."/>
            <person name="Kabir M.S."/>
            <person name="Jashni M.K."/>
            <person name="Kema G."/>
            <person name="Klaubauf S."/>
            <person name="Lapidus A."/>
            <person name="Levasseur A."/>
            <person name="Lindquist E."/>
            <person name="Mehrabi R."/>
            <person name="Ohm R.A."/>
            <person name="Owen T.J."/>
            <person name="Salamov A."/>
            <person name="Schwelm A."/>
            <person name="Schijlen E."/>
            <person name="Sun H."/>
            <person name="van den Burg H.A."/>
            <person name="van Ham R.C.H.J."/>
            <person name="Zhang S."/>
            <person name="Goodwin S.B."/>
            <person name="Grigoriev I.V."/>
            <person name="Collemare J."/>
            <person name="Bradshaw R.E."/>
        </authorList>
    </citation>
    <scope>NUCLEOTIDE SEQUENCE [LARGE SCALE GENOMIC DNA]</scope>
    <source>
        <strain evidence="2">NZE10 / CBS 128990</strain>
    </source>
</reference>
<accession>M2WLU9</accession>
<sequence>MEASGAALRVFGTTELPEHVFTSLSLDAYSERSELQRPAPELFVLPRANCDDCTIGRFVLLRIDSDFQPNITGIPSLQRLMELDLTSSRTKGNLKPGAWLLMKIGWSGKVLPPFAVAPMLSARMDRDARVAFHRCGGSGW</sequence>
<dbReference type="EMBL" id="KB446540">
    <property type="protein sequence ID" value="EME43018.1"/>
    <property type="molecule type" value="Genomic_DNA"/>
</dbReference>
<reference evidence="1 2" key="2">
    <citation type="journal article" date="2012" name="PLoS Pathog.">
        <title>Diverse lifestyles and strategies of plant pathogenesis encoded in the genomes of eighteen Dothideomycetes fungi.</title>
        <authorList>
            <person name="Ohm R.A."/>
            <person name="Feau N."/>
            <person name="Henrissat B."/>
            <person name="Schoch C.L."/>
            <person name="Horwitz B.A."/>
            <person name="Barry K.W."/>
            <person name="Condon B.J."/>
            <person name="Copeland A.C."/>
            <person name="Dhillon B."/>
            <person name="Glaser F."/>
            <person name="Hesse C.N."/>
            <person name="Kosti I."/>
            <person name="LaButti K."/>
            <person name="Lindquist E.A."/>
            <person name="Lucas S."/>
            <person name="Salamov A.A."/>
            <person name="Bradshaw R.E."/>
            <person name="Ciuffetti L."/>
            <person name="Hamelin R.C."/>
            <person name="Kema G.H.J."/>
            <person name="Lawrence C."/>
            <person name="Scott J.A."/>
            <person name="Spatafora J.W."/>
            <person name="Turgeon B.G."/>
            <person name="de Wit P.J.G.M."/>
            <person name="Zhong S."/>
            <person name="Goodwin S.B."/>
            <person name="Grigoriev I.V."/>
        </authorList>
    </citation>
    <scope>NUCLEOTIDE SEQUENCE [LARGE SCALE GENOMIC DNA]</scope>
    <source>
        <strain evidence="2">NZE10 / CBS 128990</strain>
    </source>
</reference>
<dbReference type="Proteomes" id="UP000016933">
    <property type="component" value="Unassembled WGS sequence"/>
</dbReference>
<organism evidence="1 2">
    <name type="scientific">Dothistroma septosporum (strain NZE10 / CBS 128990)</name>
    <name type="common">Red band needle blight fungus</name>
    <name type="synonym">Mycosphaerella pini</name>
    <dbReference type="NCBI Taxonomy" id="675120"/>
    <lineage>
        <taxon>Eukaryota</taxon>
        <taxon>Fungi</taxon>
        <taxon>Dikarya</taxon>
        <taxon>Ascomycota</taxon>
        <taxon>Pezizomycotina</taxon>
        <taxon>Dothideomycetes</taxon>
        <taxon>Dothideomycetidae</taxon>
        <taxon>Mycosphaerellales</taxon>
        <taxon>Mycosphaerellaceae</taxon>
        <taxon>Dothistroma</taxon>
    </lineage>
</organism>
<evidence type="ECO:0000313" key="2">
    <source>
        <dbReference type="Proteomes" id="UP000016933"/>
    </source>
</evidence>
<dbReference type="AlphaFoldDB" id="M2WLU9"/>
<gene>
    <name evidence="1" type="ORF">DOTSEDRAFT_72423</name>
</gene>
<name>M2WLU9_DOTSN</name>
<dbReference type="OrthoDB" id="2550922at2759"/>
<dbReference type="HOGENOM" id="CLU_1835131_0_0_1"/>